<evidence type="ECO:0000256" key="1">
    <source>
        <dbReference type="ARBA" id="ARBA00022603"/>
    </source>
</evidence>
<dbReference type="Proteomes" id="UP000242205">
    <property type="component" value="Chromosome"/>
</dbReference>
<dbReference type="PANTHER" id="PTHR13610">
    <property type="entry name" value="METHYLTRANSFERASE DOMAIN-CONTAINING PROTEIN"/>
    <property type="match status" value="1"/>
</dbReference>
<evidence type="ECO:0000259" key="5">
    <source>
        <dbReference type="Pfam" id="PF13649"/>
    </source>
</evidence>
<dbReference type="GO" id="GO:0016279">
    <property type="term" value="F:protein-lysine N-methyltransferase activity"/>
    <property type="evidence" value="ECO:0007669"/>
    <property type="project" value="InterPro"/>
</dbReference>
<dbReference type="InterPro" id="IPR041698">
    <property type="entry name" value="Methyltransf_25"/>
</dbReference>
<dbReference type="PANTHER" id="PTHR13610:SF11">
    <property type="entry name" value="METHYLTRANSFERASE DOMAIN-CONTAINING PROTEIN"/>
    <property type="match status" value="1"/>
</dbReference>
<evidence type="ECO:0000256" key="4">
    <source>
        <dbReference type="SAM" id="SignalP"/>
    </source>
</evidence>
<proteinExistence type="predicted"/>
<keyword evidence="2 6" id="KW-0808">Transferase</keyword>
<organism evidence="6 7">
    <name type="scientific">Pseudazoarcus pumilus</name>
    <dbReference type="NCBI Taxonomy" id="2067960"/>
    <lineage>
        <taxon>Bacteria</taxon>
        <taxon>Pseudomonadati</taxon>
        <taxon>Pseudomonadota</taxon>
        <taxon>Betaproteobacteria</taxon>
        <taxon>Rhodocyclales</taxon>
        <taxon>Zoogloeaceae</taxon>
        <taxon>Pseudazoarcus</taxon>
    </lineage>
</organism>
<sequence>MHASEPTSTTWRLIGAALLSIMLTAPAAAQEPSGEPPRDDQPIVLDVPYVPTPHEAVYRMLELVQVQPDDYVIDLGSGDGRIVIAAARDWGVKRALGIDIDPVRIAEANAAAQEAGVADRVAFERGDLFEKDFSDVDVLTMYLLPSINLDLRPIILEKLRPGTRVASHAFDMGDWRPDEWILVQGRYVYKWVVPARIEGRWEVTRADGRKFTVDIRQTYQRIEGMALIEGRARPLVFADIRGPTLRFSLANEHYTGLVDGERITALPGNKVVTAWHAKRI</sequence>
<feature type="chain" id="PRO_5014450554" evidence="4">
    <location>
        <begin position="30"/>
        <end position="280"/>
    </location>
</feature>
<accession>A0A2I6S6Q5</accession>
<keyword evidence="3" id="KW-0949">S-adenosyl-L-methionine</keyword>
<dbReference type="EMBL" id="CP025682">
    <property type="protein sequence ID" value="AUN94928.1"/>
    <property type="molecule type" value="Genomic_DNA"/>
</dbReference>
<keyword evidence="7" id="KW-1185">Reference proteome</keyword>
<dbReference type="KEGG" id="atw:C0099_08265"/>
<gene>
    <name evidence="6" type="ORF">C0099_08265</name>
</gene>
<keyword evidence="4" id="KW-0732">Signal</keyword>
<evidence type="ECO:0000313" key="7">
    <source>
        <dbReference type="Proteomes" id="UP000242205"/>
    </source>
</evidence>
<dbReference type="OrthoDB" id="281208at2"/>
<dbReference type="InterPro" id="IPR029063">
    <property type="entry name" value="SAM-dependent_MTases_sf"/>
</dbReference>
<dbReference type="SUPFAM" id="SSF53335">
    <property type="entry name" value="S-adenosyl-L-methionine-dependent methyltransferases"/>
    <property type="match status" value="1"/>
</dbReference>
<evidence type="ECO:0000256" key="3">
    <source>
        <dbReference type="ARBA" id="ARBA00022691"/>
    </source>
</evidence>
<protein>
    <submittedName>
        <fullName evidence="6">SAM-dependent methyltransferase</fullName>
    </submittedName>
</protein>
<name>A0A2I6S6Q5_9RHOO</name>
<dbReference type="Pfam" id="PF13649">
    <property type="entry name" value="Methyltransf_25"/>
    <property type="match status" value="1"/>
</dbReference>
<keyword evidence="1 6" id="KW-0489">Methyltransferase</keyword>
<dbReference type="AlphaFoldDB" id="A0A2I6S6Q5"/>
<dbReference type="RefSeq" id="WP_102246994.1">
    <property type="nucleotide sequence ID" value="NZ_CP025682.1"/>
</dbReference>
<evidence type="ECO:0000313" key="6">
    <source>
        <dbReference type="EMBL" id="AUN94928.1"/>
    </source>
</evidence>
<reference evidence="6 7" key="1">
    <citation type="submission" date="2018-01" db="EMBL/GenBank/DDBJ databases">
        <authorList>
            <person name="Fu G.-Y."/>
        </authorList>
    </citation>
    <scope>NUCLEOTIDE SEQUENCE [LARGE SCALE GENOMIC DNA]</scope>
    <source>
        <strain evidence="6 7">SY39</strain>
    </source>
</reference>
<feature type="domain" description="Methyltransferase" evidence="5">
    <location>
        <begin position="72"/>
        <end position="144"/>
    </location>
</feature>
<dbReference type="InterPro" id="IPR026170">
    <property type="entry name" value="FAM173A/B"/>
</dbReference>
<dbReference type="CDD" id="cd02440">
    <property type="entry name" value="AdoMet_MTases"/>
    <property type="match status" value="1"/>
</dbReference>
<dbReference type="Gene3D" id="3.40.50.150">
    <property type="entry name" value="Vaccinia Virus protein VP39"/>
    <property type="match status" value="1"/>
</dbReference>
<feature type="signal peptide" evidence="4">
    <location>
        <begin position="1"/>
        <end position="29"/>
    </location>
</feature>
<dbReference type="GO" id="GO:0032259">
    <property type="term" value="P:methylation"/>
    <property type="evidence" value="ECO:0007669"/>
    <property type="project" value="UniProtKB-KW"/>
</dbReference>
<evidence type="ECO:0000256" key="2">
    <source>
        <dbReference type="ARBA" id="ARBA00022679"/>
    </source>
</evidence>